<dbReference type="AlphaFoldDB" id="A0A0P7ZCS2"/>
<dbReference type="Gene3D" id="3.40.50.1820">
    <property type="entry name" value="alpha/beta hydrolase"/>
    <property type="match status" value="1"/>
</dbReference>
<dbReference type="SUPFAM" id="SSF53474">
    <property type="entry name" value="alpha/beta-Hydrolases"/>
    <property type="match status" value="1"/>
</dbReference>
<protein>
    <submittedName>
        <fullName evidence="2">Putative aminoacrylate hydrolase RutD</fullName>
    </submittedName>
</protein>
<evidence type="ECO:0000313" key="3">
    <source>
        <dbReference type="Proteomes" id="UP000050360"/>
    </source>
</evidence>
<accession>A0A0P7ZCS2</accession>
<dbReference type="InterPro" id="IPR029058">
    <property type="entry name" value="AB_hydrolase_fold"/>
</dbReference>
<dbReference type="PANTHER" id="PTHR36837:SF2">
    <property type="entry name" value="POLY(3-HYDROXYALKANOATE) POLYMERASE SUBUNIT PHAC"/>
    <property type="match status" value="1"/>
</dbReference>
<proteinExistence type="predicted"/>
<dbReference type="GO" id="GO:0016787">
    <property type="term" value="F:hydrolase activity"/>
    <property type="evidence" value="ECO:0007669"/>
    <property type="project" value="UniProtKB-KW"/>
</dbReference>
<dbReference type="InterPro" id="IPR051321">
    <property type="entry name" value="PHA/PHB_synthase"/>
</dbReference>
<reference evidence="2 3" key="1">
    <citation type="submission" date="2015-09" db="EMBL/GenBank/DDBJ databases">
        <title>A metagenomics-based metabolic model of nitrate-dependent anaerobic oxidation of methane by Methanoperedens-like archaea.</title>
        <authorList>
            <person name="Arshad A."/>
            <person name="Speth D.R."/>
            <person name="De Graaf R.M."/>
            <person name="Op Den Camp H.J."/>
            <person name="Jetten M.S."/>
            <person name="Welte C.U."/>
        </authorList>
    </citation>
    <scope>NUCLEOTIDE SEQUENCE [LARGE SCALE GENOMIC DNA]</scope>
</reference>
<comment type="caution">
    <text evidence="2">The sequence shown here is derived from an EMBL/GenBank/DDBJ whole genome shotgun (WGS) entry which is preliminary data.</text>
</comment>
<evidence type="ECO:0000313" key="2">
    <source>
        <dbReference type="EMBL" id="KPQ42471.1"/>
    </source>
</evidence>
<gene>
    <name evidence="2" type="primary">rutD_1</name>
    <name evidence="2" type="ORF">MPEBLZ_02981</name>
</gene>
<organism evidence="2 3">
    <name type="scientific">Candidatus Methanoperedens nitratireducens</name>
    <dbReference type="NCBI Taxonomy" id="1392998"/>
    <lineage>
        <taxon>Archaea</taxon>
        <taxon>Methanobacteriati</taxon>
        <taxon>Methanobacteriota</taxon>
        <taxon>Stenosarchaea group</taxon>
        <taxon>Methanomicrobia</taxon>
        <taxon>Methanosarcinales</taxon>
        <taxon>ANME-2 cluster</taxon>
        <taxon>Candidatus Methanoperedentaceae</taxon>
        <taxon>Candidatus Methanoperedens</taxon>
    </lineage>
</organism>
<sequence>MTINLDNIQITRNKFFNELEGIFPPAAVGKTPFEVVDEHSRFNFKLLRYVKEKDSKRIVLIVPHIINRPYILDLHSDVSVIRKFCEYGFSVYMFDWGYPTMEQRKISFSDYVRYLDAAVDSISKEKGIKRVLVLGYCTGGIISLMYASLHPEKVEKLILLATPVDFSRWYDPRILWGKVFNVRSVVSLYGNVPGELILLFGRSLFMYHLPFFSMSTEFNKEFLTYESWRDALRMNRWLIDTPLIPGSMYIQFIEDCYQRNLLINNKMRIDSQIVDLRKIHCPLLNILAKYDHIVPLSSGKALKDVYSGKSYEEIVFPSSHIGLSVSKEAHLNLWPKVCEWAVRTG</sequence>
<name>A0A0P7ZCS2_9EURY</name>
<dbReference type="InterPro" id="IPR000073">
    <property type="entry name" value="AB_hydrolase_1"/>
</dbReference>
<keyword evidence="2" id="KW-0378">Hydrolase</keyword>
<dbReference type="PANTHER" id="PTHR36837">
    <property type="entry name" value="POLY(3-HYDROXYALKANOATE) POLYMERASE SUBUNIT PHAC"/>
    <property type="match status" value="1"/>
</dbReference>
<evidence type="ECO:0000259" key="1">
    <source>
        <dbReference type="Pfam" id="PF00561"/>
    </source>
</evidence>
<dbReference type="Proteomes" id="UP000050360">
    <property type="component" value="Unassembled WGS sequence"/>
</dbReference>
<dbReference type="Pfam" id="PF00561">
    <property type="entry name" value="Abhydrolase_1"/>
    <property type="match status" value="1"/>
</dbReference>
<dbReference type="PATRIC" id="fig|1719120.3.peg.3238"/>
<dbReference type="EMBL" id="LKCM01000232">
    <property type="protein sequence ID" value="KPQ42471.1"/>
    <property type="molecule type" value="Genomic_DNA"/>
</dbReference>
<feature type="domain" description="AB hydrolase-1" evidence="1">
    <location>
        <begin position="86"/>
        <end position="322"/>
    </location>
</feature>